<name>A0A9X0AIH6_9HELO</name>
<dbReference type="EMBL" id="JAPEIS010000009">
    <property type="protein sequence ID" value="KAJ8063426.1"/>
    <property type="molecule type" value="Genomic_DNA"/>
</dbReference>
<keyword evidence="1" id="KW-1133">Transmembrane helix</keyword>
<comment type="caution">
    <text evidence="2">The sequence shown here is derived from an EMBL/GenBank/DDBJ whole genome shotgun (WGS) entry which is preliminary data.</text>
</comment>
<protein>
    <submittedName>
        <fullName evidence="2">Uncharacterized protein</fullName>
    </submittedName>
</protein>
<proteinExistence type="predicted"/>
<reference evidence="2" key="1">
    <citation type="submission" date="2022-11" db="EMBL/GenBank/DDBJ databases">
        <title>Genome Resource of Sclerotinia nivalis Strain SnTB1, a Plant Pathogen Isolated from American Ginseng.</title>
        <authorList>
            <person name="Fan S."/>
        </authorList>
    </citation>
    <scope>NUCLEOTIDE SEQUENCE</scope>
    <source>
        <strain evidence="2">SnTB1</strain>
    </source>
</reference>
<dbReference type="AlphaFoldDB" id="A0A9X0AIH6"/>
<organism evidence="2 3">
    <name type="scientific">Sclerotinia nivalis</name>
    <dbReference type="NCBI Taxonomy" id="352851"/>
    <lineage>
        <taxon>Eukaryota</taxon>
        <taxon>Fungi</taxon>
        <taxon>Dikarya</taxon>
        <taxon>Ascomycota</taxon>
        <taxon>Pezizomycotina</taxon>
        <taxon>Leotiomycetes</taxon>
        <taxon>Helotiales</taxon>
        <taxon>Sclerotiniaceae</taxon>
        <taxon>Sclerotinia</taxon>
    </lineage>
</organism>
<feature type="transmembrane region" description="Helical" evidence="1">
    <location>
        <begin position="36"/>
        <end position="54"/>
    </location>
</feature>
<keyword evidence="3" id="KW-1185">Reference proteome</keyword>
<dbReference type="Proteomes" id="UP001152300">
    <property type="component" value="Unassembled WGS sequence"/>
</dbReference>
<accession>A0A9X0AIH6</accession>
<feature type="transmembrane region" description="Helical" evidence="1">
    <location>
        <begin position="75"/>
        <end position="95"/>
    </location>
</feature>
<evidence type="ECO:0000256" key="1">
    <source>
        <dbReference type="SAM" id="Phobius"/>
    </source>
</evidence>
<keyword evidence="1" id="KW-0472">Membrane</keyword>
<dbReference type="OrthoDB" id="10603932at2759"/>
<sequence>MNPETMDQAYTSVVQFIDYAKTLYRLLEDLGISQESIHYGIVVGLVFFLVYLILRSVVRFFEHFFDSVVRLFKHFFDFLRSLIVVGPLGLLILIYSLTSNLERNQQFVLALIAIFLFGIIAVCLILKRIEGGSTEMTRVQTVAAKVQTDATGVQTNAAGVRRDAAGVQTGAVGIQ</sequence>
<feature type="transmembrane region" description="Helical" evidence="1">
    <location>
        <begin position="107"/>
        <end position="126"/>
    </location>
</feature>
<evidence type="ECO:0000313" key="2">
    <source>
        <dbReference type="EMBL" id="KAJ8063426.1"/>
    </source>
</evidence>
<keyword evidence="1" id="KW-0812">Transmembrane</keyword>
<gene>
    <name evidence="2" type="ORF">OCU04_008645</name>
</gene>
<evidence type="ECO:0000313" key="3">
    <source>
        <dbReference type="Proteomes" id="UP001152300"/>
    </source>
</evidence>